<dbReference type="InterPro" id="IPR002878">
    <property type="entry name" value="ChsH2_C"/>
</dbReference>
<dbReference type="Proteomes" id="UP001226867">
    <property type="component" value="Unassembled WGS sequence"/>
</dbReference>
<evidence type="ECO:0000256" key="2">
    <source>
        <dbReference type="ARBA" id="ARBA00023315"/>
    </source>
</evidence>
<accession>A0ABT9S9C9</accession>
<dbReference type="InterPro" id="IPR012340">
    <property type="entry name" value="NA-bd_OB-fold"/>
</dbReference>
<dbReference type="PANTHER" id="PTHR34069:SF2">
    <property type="entry name" value="BETA-KETOACYL-[ACYL-CARRIER-PROTEIN] SYNTHASE III"/>
    <property type="match status" value="1"/>
</dbReference>
<dbReference type="InterPro" id="IPR016039">
    <property type="entry name" value="Thiolase-like"/>
</dbReference>
<dbReference type="RefSeq" id="WP_307690761.1">
    <property type="nucleotide sequence ID" value="NZ_JAUSRO010000010.1"/>
</dbReference>
<protein>
    <submittedName>
        <fullName evidence="5">3-hydroxy-3-methylglutaryl CoA synthase</fullName>
    </submittedName>
</protein>
<keyword evidence="2" id="KW-0012">Acyltransferase</keyword>
<evidence type="ECO:0000313" key="6">
    <source>
        <dbReference type="Proteomes" id="UP001226867"/>
    </source>
</evidence>
<feature type="domain" description="Beta-ketoacyl-[acyl-carrier-protein] synthase III C-terminal" evidence="4">
    <location>
        <begin position="219"/>
        <end position="299"/>
    </location>
</feature>
<dbReference type="InterPro" id="IPR013747">
    <property type="entry name" value="ACP_syn_III_C"/>
</dbReference>
<dbReference type="SUPFAM" id="SSF53901">
    <property type="entry name" value="Thiolase-like"/>
    <property type="match status" value="2"/>
</dbReference>
<dbReference type="Gene3D" id="3.40.47.10">
    <property type="match status" value="2"/>
</dbReference>
<reference evidence="5 6" key="1">
    <citation type="submission" date="2023-07" db="EMBL/GenBank/DDBJ databases">
        <title>Sorghum-associated microbial communities from plants grown in Nebraska, USA.</title>
        <authorList>
            <person name="Schachtman D."/>
        </authorList>
    </citation>
    <scope>NUCLEOTIDE SEQUENCE [LARGE SCALE GENOMIC DNA]</scope>
    <source>
        <strain evidence="5 6">DS1607</strain>
    </source>
</reference>
<dbReference type="PANTHER" id="PTHR34069">
    <property type="entry name" value="3-OXOACYL-[ACYL-CARRIER-PROTEIN] SYNTHASE 3"/>
    <property type="match status" value="1"/>
</dbReference>
<keyword evidence="1" id="KW-0808">Transferase</keyword>
<evidence type="ECO:0000256" key="1">
    <source>
        <dbReference type="ARBA" id="ARBA00022679"/>
    </source>
</evidence>
<evidence type="ECO:0000313" key="5">
    <source>
        <dbReference type="EMBL" id="MDP9900969.1"/>
    </source>
</evidence>
<proteinExistence type="predicted"/>
<dbReference type="SUPFAM" id="SSF50249">
    <property type="entry name" value="Nucleic acid-binding proteins"/>
    <property type="match status" value="1"/>
</dbReference>
<sequence length="494" mass="53231">MTEIVGVVGYGGYVPRLRLSRQAAAQANAWYAPQFAKSAKGTRAFANWDEDSITMAVAAARDCLGTDDDRSRVASVVLASGTLPFAERLNAGVVCEALTLGEGVQASDTTGSQRAALCALTQAVAQVRAGSGDALVLAADNRKTRAASSQELDFGDAAAAVLIGKDHVLAQYLGAGTVSVDFVDHFRAAGEDVDYAWEERWVRDEGISKLVPRAVAAALAEAKVSAGQIDHFIFPTTFQKMDQQLAKACGIRPDAVVDALGASVGDTGIAHGLLLLAHLLERATPGQHILLAQFGSGAQAVVFRVTDAIKTFRPAKGVGEWIRRGAVETAYTRFLSFKDQLQLERGMRGEQDRKTALSTAYRHRTAILGLVAGRCEVTGSVHFPPSRISYDPGQPLQDTQRSHKLAERRATVLSWSAEYLSFHRAPPHRYGQVDFDGGGRILMEFTDTAEGDIEAGTAVEMTFRIKDIDDRRGYTRYFWKATPVRASAPNEGSE</sequence>
<evidence type="ECO:0000259" key="3">
    <source>
        <dbReference type="Pfam" id="PF01796"/>
    </source>
</evidence>
<name>A0ABT9S9C9_9BURK</name>
<dbReference type="Pfam" id="PF01796">
    <property type="entry name" value="OB_ChsH2_C"/>
    <property type="match status" value="1"/>
</dbReference>
<evidence type="ECO:0000259" key="4">
    <source>
        <dbReference type="Pfam" id="PF08541"/>
    </source>
</evidence>
<keyword evidence="6" id="KW-1185">Reference proteome</keyword>
<comment type="caution">
    <text evidence="5">The sequence shown here is derived from an EMBL/GenBank/DDBJ whole genome shotgun (WGS) entry which is preliminary data.</text>
</comment>
<feature type="domain" description="ChsH2 C-terminal OB-fold" evidence="3">
    <location>
        <begin position="406"/>
        <end position="464"/>
    </location>
</feature>
<organism evidence="5 6">
    <name type="scientific">Variovorax ginsengisoli</name>
    <dbReference type="NCBI Taxonomy" id="363844"/>
    <lineage>
        <taxon>Bacteria</taxon>
        <taxon>Pseudomonadati</taxon>
        <taxon>Pseudomonadota</taxon>
        <taxon>Betaproteobacteria</taxon>
        <taxon>Burkholderiales</taxon>
        <taxon>Comamonadaceae</taxon>
        <taxon>Variovorax</taxon>
    </lineage>
</organism>
<gene>
    <name evidence="5" type="ORF">J2W36_003235</name>
</gene>
<dbReference type="Pfam" id="PF08541">
    <property type="entry name" value="ACP_syn_III_C"/>
    <property type="match status" value="1"/>
</dbReference>
<dbReference type="EMBL" id="JAUSRO010000010">
    <property type="protein sequence ID" value="MDP9900969.1"/>
    <property type="molecule type" value="Genomic_DNA"/>
</dbReference>